<name>A0ABP1EPJ9_9FLAO</name>
<organism evidence="3 4">
    <name type="scientific">Tenacibaculum platacis</name>
    <dbReference type="NCBI Taxonomy" id="3137852"/>
    <lineage>
        <taxon>Bacteria</taxon>
        <taxon>Pseudomonadati</taxon>
        <taxon>Bacteroidota</taxon>
        <taxon>Flavobacteriia</taxon>
        <taxon>Flavobacteriales</taxon>
        <taxon>Flavobacteriaceae</taxon>
        <taxon>Tenacibaculum</taxon>
    </lineage>
</organism>
<evidence type="ECO:0000313" key="4">
    <source>
        <dbReference type="Proteomes" id="UP001497416"/>
    </source>
</evidence>
<keyword evidence="4" id="KW-1185">Reference proteome</keyword>
<protein>
    <recommendedName>
        <fullName evidence="5">YbjN domain-containing protein</fullName>
    </recommendedName>
</protein>
<dbReference type="Proteomes" id="UP001497416">
    <property type="component" value="Unassembled WGS sequence"/>
</dbReference>
<evidence type="ECO:0000256" key="1">
    <source>
        <dbReference type="SAM" id="MobiDB-lite"/>
    </source>
</evidence>
<proteinExistence type="predicted"/>
<dbReference type="Gene3D" id="3.30.1460.10">
    <property type="match status" value="1"/>
</dbReference>
<feature type="region of interest" description="Disordered" evidence="1">
    <location>
        <begin position="148"/>
        <end position="169"/>
    </location>
</feature>
<sequence>MKKATLILLLTAFMTINSYSQQMTPTKLGEMLEAISDSIISTKTQWRFIIKNTPFITIADSTHNRMRIMSPIADSNKLNEELKTASLMANFHTALDVKYAISDNVLWSVYIHPLKELTEDQLLDAVSQVYYAKVNFGTTFSSTSLVFPGKKPKKKEKQPKKSKQLIDKM</sequence>
<evidence type="ECO:0000313" key="3">
    <source>
        <dbReference type="EMBL" id="CAL2089945.1"/>
    </source>
</evidence>
<dbReference type="SUPFAM" id="SSF69635">
    <property type="entry name" value="Type III secretory system chaperone-like"/>
    <property type="match status" value="1"/>
</dbReference>
<keyword evidence="2" id="KW-0732">Signal</keyword>
<dbReference type="RefSeq" id="WP_348712843.1">
    <property type="nucleotide sequence ID" value="NZ_CAXIXY010000005.1"/>
</dbReference>
<feature type="chain" id="PRO_5046534068" description="YbjN domain-containing protein" evidence="2">
    <location>
        <begin position="21"/>
        <end position="169"/>
    </location>
</feature>
<accession>A0ABP1EPJ9</accession>
<feature type="compositionally biased region" description="Basic residues" evidence="1">
    <location>
        <begin position="150"/>
        <end position="163"/>
    </location>
</feature>
<comment type="caution">
    <text evidence="3">The sequence shown here is derived from an EMBL/GenBank/DDBJ whole genome shotgun (WGS) entry which is preliminary data.</text>
</comment>
<dbReference type="EMBL" id="CAXIXY010000005">
    <property type="protein sequence ID" value="CAL2089945.1"/>
    <property type="molecule type" value="Genomic_DNA"/>
</dbReference>
<reference evidence="3 4" key="1">
    <citation type="submission" date="2024-05" db="EMBL/GenBank/DDBJ databases">
        <authorList>
            <person name="Duchaud E."/>
        </authorList>
    </citation>
    <scope>NUCLEOTIDE SEQUENCE [LARGE SCALE GENOMIC DNA]</scope>
    <source>
        <strain evidence="3">Ena-SAMPLE-TAB-13-05-2024-13:56:06:370-140302</strain>
    </source>
</reference>
<feature type="signal peptide" evidence="2">
    <location>
        <begin position="1"/>
        <end position="20"/>
    </location>
</feature>
<evidence type="ECO:0000256" key="2">
    <source>
        <dbReference type="SAM" id="SignalP"/>
    </source>
</evidence>
<gene>
    <name evidence="3" type="ORF">T190607A01A_30423</name>
</gene>
<evidence type="ECO:0008006" key="5">
    <source>
        <dbReference type="Google" id="ProtNLM"/>
    </source>
</evidence>